<proteinExistence type="predicted"/>
<accession>A0AAU7LQF6</accession>
<dbReference type="PROSITE" id="PS50801">
    <property type="entry name" value="STAS"/>
    <property type="match status" value="1"/>
</dbReference>
<dbReference type="InterPro" id="IPR058548">
    <property type="entry name" value="MlaB-like_STAS"/>
</dbReference>
<protein>
    <submittedName>
        <fullName evidence="2">STAS domain-containing protein</fullName>
    </submittedName>
</protein>
<dbReference type="RefSeq" id="WP_349278463.1">
    <property type="nucleotide sequence ID" value="NZ_CBCSCU010000006.1"/>
</dbReference>
<dbReference type="InterPro" id="IPR002645">
    <property type="entry name" value="STAS_dom"/>
</dbReference>
<organism evidence="2">
    <name type="scientific">Polaromonas hydrogenivorans</name>
    <dbReference type="NCBI Taxonomy" id="335476"/>
    <lineage>
        <taxon>Bacteria</taxon>
        <taxon>Pseudomonadati</taxon>
        <taxon>Pseudomonadota</taxon>
        <taxon>Betaproteobacteria</taxon>
        <taxon>Burkholderiales</taxon>
        <taxon>Comamonadaceae</taxon>
        <taxon>Polaromonas</taxon>
    </lineage>
</organism>
<sequence>MLKLPAVLTHAVASGFFHTVAKEVLSLPKEVVVDASALSQFDSSALAILLECRRQAMAASKVFSVQGAPGRLLQLAEVYGVSALIPATPGHPVARAA</sequence>
<dbReference type="AlphaFoldDB" id="A0AAU7LQF6"/>
<dbReference type="Pfam" id="PF13466">
    <property type="entry name" value="STAS_2"/>
    <property type="match status" value="1"/>
</dbReference>
<evidence type="ECO:0000313" key="2">
    <source>
        <dbReference type="EMBL" id="XBP69678.1"/>
    </source>
</evidence>
<name>A0AAU7LQF6_9BURK</name>
<feature type="domain" description="STAS" evidence="1">
    <location>
        <begin position="1"/>
        <end position="97"/>
    </location>
</feature>
<reference evidence="2" key="1">
    <citation type="submission" date="2024-05" db="EMBL/GenBank/DDBJ databases">
        <authorList>
            <person name="Bunk B."/>
            <person name="Swiderski J."/>
            <person name="Sproer C."/>
            <person name="Thiel V."/>
        </authorList>
    </citation>
    <scope>NUCLEOTIDE SEQUENCE</scope>
    <source>
        <strain evidence="2">DSM 17735</strain>
    </source>
</reference>
<dbReference type="InterPro" id="IPR036513">
    <property type="entry name" value="STAS_dom_sf"/>
</dbReference>
<evidence type="ECO:0000259" key="1">
    <source>
        <dbReference type="PROSITE" id="PS50801"/>
    </source>
</evidence>
<dbReference type="EMBL" id="CP157675">
    <property type="protein sequence ID" value="XBP69678.1"/>
    <property type="molecule type" value="Genomic_DNA"/>
</dbReference>
<dbReference type="Gene3D" id="3.30.750.24">
    <property type="entry name" value="STAS domain"/>
    <property type="match status" value="1"/>
</dbReference>
<dbReference type="SUPFAM" id="SSF52091">
    <property type="entry name" value="SpoIIaa-like"/>
    <property type="match status" value="1"/>
</dbReference>
<dbReference type="CDD" id="cd07043">
    <property type="entry name" value="STAS_anti-anti-sigma_factors"/>
    <property type="match status" value="1"/>
</dbReference>
<gene>
    <name evidence="2" type="ORF">ABLV49_17600</name>
</gene>